<dbReference type="GO" id="GO:0016740">
    <property type="term" value="F:transferase activity"/>
    <property type="evidence" value="ECO:0007669"/>
    <property type="project" value="UniProtKB-KW"/>
</dbReference>
<name>A0A250B1H5_9GAMM</name>
<dbReference type="Gene3D" id="3.90.550.10">
    <property type="entry name" value="Spore Coat Polysaccharide Biosynthesis Protein SpsA, Chain A"/>
    <property type="match status" value="1"/>
</dbReference>
<dbReference type="InterPro" id="IPR050834">
    <property type="entry name" value="Glycosyltransf_2"/>
</dbReference>
<dbReference type="OrthoDB" id="6432904at2"/>
<dbReference type="SUPFAM" id="SSF53448">
    <property type="entry name" value="Nucleotide-diphospho-sugar transferases"/>
    <property type="match status" value="1"/>
</dbReference>
<dbReference type="InterPro" id="IPR001173">
    <property type="entry name" value="Glyco_trans_2-like"/>
</dbReference>
<keyword evidence="2" id="KW-0808">Transferase</keyword>
<dbReference type="PANTHER" id="PTHR43685">
    <property type="entry name" value="GLYCOSYLTRANSFERASE"/>
    <property type="match status" value="1"/>
</dbReference>
<dbReference type="CDD" id="cd00761">
    <property type="entry name" value="Glyco_tranf_GTA_type"/>
    <property type="match status" value="1"/>
</dbReference>
<dbReference type="InterPro" id="IPR029044">
    <property type="entry name" value="Nucleotide-diphossugar_trans"/>
</dbReference>
<organism evidence="2 3">
    <name type="scientific">Gibbsiella quercinecans</name>
    <dbReference type="NCBI Taxonomy" id="929813"/>
    <lineage>
        <taxon>Bacteria</taxon>
        <taxon>Pseudomonadati</taxon>
        <taxon>Pseudomonadota</taxon>
        <taxon>Gammaproteobacteria</taxon>
        <taxon>Enterobacterales</taxon>
        <taxon>Yersiniaceae</taxon>
        <taxon>Gibbsiella</taxon>
    </lineage>
</organism>
<accession>A0A250B1H5</accession>
<feature type="domain" description="Glycosyltransferase 2-like" evidence="1">
    <location>
        <begin position="8"/>
        <end position="126"/>
    </location>
</feature>
<evidence type="ECO:0000259" key="1">
    <source>
        <dbReference type="Pfam" id="PF00535"/>
    </source>
</evidence>
<dbReference type="Pfam" id="PF00535">
    <property type="entry name" value="Glycos_transf_2"/>
    <property type="match status" value="1"/>
</dbReference>
<sequence length="306" mass="34859">MATRKILSIVLTAHNCEAYLNDALSSLKHALGGMAEGYEIILISDASTDRTAEMLQRFASDNAHAQVFQVEFRNIGKVRNFAIEQCSGEYVTMIDGDDQVLPGSLADIMRYLAATKPDLLLTGLNEIYPHSKQPVTWGGLQPKPLTQQAAIKTFLIHKDFQAHFIGQFIRRGLLAAHPFPEFKCYEDAYLFPTILNHCQNIIFSPRGHYLYFKRGNSLSSQIDEQKINLLVEATAKMDRDFGPQYANLIACHWLKIYQRYGETLPDSRNRQRIIARINSIRPLSFLLDPAIRLSFKRKYLQARHGK</sequence>
<dbReference type="AlphaFoldDB" id="A0A250B1H5"/>
<keyword evidence="3" id="KW-1185">Reference proteome</keyword>
<gene>
    <name evidence="2" type="ORF">AWC35_12000</name>
</gene>
<dbReference type="RefSeq" id="WP_095846603.1">
    <property type="nucleotide sequence ID" value="NZ_CAMKXY010000005.1"/>
</dbReference>
<protein>
    <submittedName>
        <fullName evidence="2">Glycosyl transferase</fullName>
    </submittedName>
</protein>
<dbReference type="PANTHER" id="PTHR43685:SF2">
    <property type="entry name" value="GLYCOSYLTRANSFERASE 2-LIKE DOMAIN-CONTAINING PROTEIN"/>
    <property type="match status" value="1"/>
</dbReference>
<dbReference type="Proteomes" id="UP000217182">
    <property type="component" value="Chromosome"/>
</dbReference>
<evidence type="ECO:0000313" key="3">
    <source>
        <dbReference type="Proteomes" id="UP000217182"/>
    </source>
</evidence>
<reference evidence="2 3" key="1">
    <citation type="submission" date="2016-01" db="EMBL/GenBank/DDBJ databases">
        <authorList>
            <person name="Oliw E.H."/>
        </authorList>
    </citation>
    <scope>NUCLEOTIDE SEQUENCE [LARGE SCALE GENOMIC DNA]</scope>
    <source>
        <strain evidence="2 3">FRB97</strain>
    </source>
</reference>
<evidence type="ECO:0000313" key="2">
    <source>
        <dbReference type="EMBL" id="ATA19997.1"/>
    </source>
</evidence>
<dbReference type="KEGG" id="gqu:AWC35_12000"/>
<proteinExistence type="predicted"/>
<dbReference type="EMBL" id="CP014136">
    <property type="protein sequence ID" value="ATA19997.1"/>
    <property type="molecule type" value="Genomic_DNA"/>
</dbReference>